<dbReference type="Gene3D" id="3.10.105.10">
    <property type="entry name" value="Dipeptide-binding Protein, Domain 3"/>
    <property type="match status" value="1"/>
</dbReference>
<name>O58238_PYRHO</name>
<sequence length="641" mass="72311">MGWDIMKKYLVIVLVATLLLGNLGVVLAAEELPREETLYTANSSPPTNANPLQGSNIIPIAGLVFEPLFMLNFMKTELVPWLADYGKWVSDNVFEVKLREGTRWQDGKPLTANDVKFSFEYYEKAGLKDWSRYGLKEIKVVDDRTVQFVFSGTPNVWAWRNELYSVLILPEHIFKNIDPQKVIHMTFLGDEQKYLVGSGPYKLYKVIEQQKAIFVRNDNWWGAKYFGLPSPKYIVQLYVGSNDQAANMFLKGDLDVGTYYVDIVELKKKNPHIVSWLDRPPYFPPVVPVIMYFNVKHKPLDNPLVRKAIAEAICPAQIVQQGPISDLPDQTPLGNVMKPWKEKIGVSQLIEKYGWRYCNPTEAAKLLDEAGIKDVDGDGIREYNGKDFVLTFAACGVCSDWMQAVEIIVNQLKAVGIKVDVKKYDWGTMVSKQQAGEFDLTMHWAGTFKPDPYSVYYDLLYYKNDKEKGGANFGNYYNPKVNELLDELAKTPDEAKQVQLLAELTKIWLQDVPAVPLYMGTLFYEANTQYWANWPNEDNPYGVPIFWPGFGTWGTALAFLGVRPAKAITPTTSTIVQTVTKEKTETVTQEKTEVKTVTVTKSPSPTKTTTPTTTTTKGGVCGPAALVGLVVVPLLLRRRRG</sequence>
<accession>O58238</accession>
<dbReference type="EMBL" id="BA000001">
    <property type="protein sequence ID" value="BAA29590.1"/>
    <property type="molecule type" value="Genomic_DNA"/>
</dbReference>
<dbReference type="InterPro" id="IPR000914">
    <property type="entry name" value="SBP_5_dom"/>
</dbReference>
<dbReference type="Pfam" id="PF00496">
    <property type="entry name" value="SBP_bac_5"/>
    <property type="match status" value="1"/>
</dbReference>
<evidence type="ECO:0000259" key="2">
    <source>
        <dbReference type="Pfam" id="PF00496"/>
    </source>
</evidence>
<evidence type="ECO:0000313" key="3">
    <source>
        <dbReference type="EMBL" id="BAA29590.1"/>
    </source>
</evidence>
<evidence type="ECO:0000256" key="1">
    <source>
        <dbReference type="SAM" id="MobiDB-lite"/>
    </source>
</evidence>
<dbReference type="NCBIfam" id="TIGR04288">
    <property type="entry name" value="CGP_CTERM"/>
    <property type="match status" value="1"/>
</dbReference>
<proteinExistence type="predicted"/>
<dbReference type="eggNOG" id="arCOG01534">
    <property type="taxonomic scope" value="Archaea"/>
</dbReference>
<organism evidence="3 4">
    <name type="scientific">Pyrococcus horikoshii (strain ATCC 700860 / DSM 12428 / JCM 9974 / NBRC 100139 / OT-3)</name>
    <dbReference type="NCBI Taxonomy" id="70601"/>
    <lineage>
        <taxon>Archaea</taxon>
        <taxon>Methanobacteriati</taxon>
        <taxon>Methanobacteriota</taxon>
        <taxon>Thermococci</taxon>
        <taxon>Thermococcales</taxon>
        <taxon>Thermococcaceae</taxon>
        <taxon>Pyrococcus</taxon>
    </lineage>
</organism>
<dbReference type="PANTHER" id="PTHR30290:SF82">
    <property type="entry name" value="ABC-TYPE DIPEPTIDE_OLIGOPEPTIDE TRANSPORT SYSTEM, PERIPLASMIC COMPONENT"/>
    <property type="match status" value="1"/>
</dbReference>
<dbReference type="InterPro" id="IPR027552">
    <property type="entry name" value="CGP_CTERM"/>
</dbReference>
<protein>
    <recommendedName>
        <fullName evidence="2">Solute-binding protein family 5 domain-containing protein</fullName>
    </recommendedName>
</protein>
<dbReference type="EnsemblBacteria" id="BAA29590">
    <property type="protein sequence ID" value="BAA29590"/>
    <property type="gene ID" value="BAA29590"/>
</dbReference>
<dbReference type="Gene3D" id="3.40.190.10">
    <property type="entry name" value="Periplasmic binding protein-like II"/>
    <property type="match status" value="1"/>
</dbReference>
<keyword evidence="4" id="KW-1185">Reference proteome</keyword>
<dbReference type="AlphaFoldDB" id="O58238"/>
<dbReference type="Proteomes" id="UP000000752">
    <property type="component" value="Chromosome"/>
</dbReference>
<evidence type="ECO:0000313" key="4">
    <source>
        <dbReference type="Proteomes" id="UP000000752"/>
    </source>
</evidence>
<dbReference type="STRING" id="70601.gene:9377436"/>
<dbReference type="KEGG" id="pho:PH0502"/>
<dbReference type="PIR" id="A71163">
    <property type="entry name" value="A71163"/>
</dbReference>
<reference evidence="3 4" key="1">
    <citation type="journal article" date="1998" name="DNA Res.">
        <title>Complete sequence and gene organization of the genome of a hyper-thermophilic archaebacterium, Pyrococcus horikoshii OT3.</title>
        <authorList>
            <person name="Kawarabayasi Y."/>
            <person name="Sawada M."/>
            <person name="Horikawa H."/>
            <person name="Haikawa Y."/>
            <person name="Hino Y."/>
            <person name="Yamamoto S."/>
            <person name="Sekine M."/>
            <person name="Baba S."/>
            <person name="Kosugi H."/>
            <person name="Hosoyama A."/>
            <person name="Nagai Y."/>
            <person name="Sakai M."/>
            <person name="Ogura K."/>
            <person name="Otuka R."/>
            <person name="Nakazawa H."/>
            <person name="Takamiya M."/>
            <person name="Ohfuku Y."/>
            <person name="Funahashi T."/>
            <person name="Tanaka T."/>
            <person name="Kudoh Y."/>
            <person name="Yamazaki J."/>
            <person name="Kushida N."/>
            <person name="Oguchi A."/>
            <person name="Aoki K."/>
            <person name="Nakamura Y."/>
            <person name="Robb T.F."/>
            <person name="Horikoshi K."/>
            <person name="Masuchi Y."/>
            <person name="Shizuya H."/>
            <person name="Kikuchi H."/>
        </authorList>
    </citation>
    <scope>NUCLEOTIDE SEQUENCE [LARGE SCALE GENOMIC DNA]</scope>
    <source>
        <strain evidence="4">ATCC 700860 / DSM 12428 / JCM 9974 / NBRC 100139 / OT-3</strain>
    </source>
</reference>
<dbReference type="PANTHER" id="PTHR30290">
    <property type="entry name" value="PERIPLASMIC BINDING COMPONENT OF ABC TRANSPORTER"/>
    <property type="match status" value="1"/>
</dbReference>
<dbReference type="SUPFAM" id="SSF53850">
    <property type="entry name" value="Periplasmic binding protein-like II"/>
    <property type="match status" value="1"/>
</dbReference>
<dbReference type="GO" id="GO:1904680">
    <property type="term" value="F:peptide transmembrane transporter activity"/>
    <property type="evidence" value="ECO:0007669"/>
    <property type="project" value="TreeGrafter"/>
</dbReference>
<dbReference type="CDD" id="cd08509">
    <property type="entry name" value="PBP2_TmCBP_oligosaccharides_like"/>
    <property type="match status" value="1"/>
</dbReference>
<feature type="region of interest" description="Disordered" evidence="1">
    <location>
        <begin position="596"/>
        <end position="616"/>
    </location>
</feature>
<dbReference type="Gene3D" id="3.90.76.10">
    <property type="entry name" value="Dipeptide-binding Protein, Domain 1"/>
    <property type="match status" value="1"/>
</dbReference>
<gene>
    <name evidence="3" type="ordered locus">PH0502</name>
</gene>
<dbReference type="InterPro" id="IPR039424">
    <property type="entry name" value="SBP_5"/>
</dbReference>
<dbReference type="GO" id="GO:0015833">
    <property type="term" value="P:peptide transport"/>
    <property type="evidence" value="ECO:0007669"/>
    <property type="project" value="TreeGrafter"/>
</dbReference>
<feature type="domain" description="Solute-binding protein family 5" evidence="2">
    <location>
        <begin position="77"/>
        <end position="464"/>
    </location>
</feature>